<feature type="compositionally biased region" description="Polar residues" evidence="3">
    <location>
        <begin position="643"/>
        <end position="657"/>
    </location>
</feature>
<reference evidence="6" key="1">
    <citation type="submission" date="2014-06" db="EMBL/GenBank/DDBJ databases">
        <authorList>
            <person name="Ju J."/>
            <person name="Zhang J."/>
        </authorList>
    </citation>
    <scope>NUCLEOTIDE SEQUENCE</scope>
    <source>
        <strain evidence="6">SscI8</strain>
    </source>
</reference>
<dbReference type="EMBL" id="LK056684">
    <property type="protein sequence ID" value="CDU25288.1"/>
    <property type="molecule type" value="Genomic_DNA"/>
</dbReference>
<dbReference type="Gene3D" id="3.90.190.10">
    <property type="entry name" value="Protein tyrosine phosphatase superfamily"/>
    <property type="match status" value="1"/>
</dbReference>
<evidence type="ECO:0000256" key="2">
    <source>
        <dbReference type="ARBA" id="ARBA00022801"/>
    </source>
</evidence>
<feature type="compositionally biased region" description="Pro residues" evidence="3">
    <location>
        <begin position="189"/>
        <end position="204"/>
    </location>
</feature>
<dbReference type="PANTHER" id="PTHR12305">
    <property type="entry name" value="PHOSPHATASE WITH HOMOLOGY TO TENSIN"/>
    <property type="match status" value="1"/>
</dbReference>
<evidence type="ECO:0000313" key="6">
    <source>
        <dbReference type="EMBL" id="CDU25288.1"/>
    </source>
</evidence>
<dbReference type="SUPFAM" id="SSF52799">
    <property type="entry name" value="(Phosphotyrosine protein) phosphatases II"/>
    <property type="match status" value="1"/>
</dbReference>
<feature type="domain" description="Tyrosine specific protein phosphatases" evidence="4">
    <location>
        <begin position="106"/>
        <end position="175"/>
    </location>
</feature>
<feature type="region of interest" description="Disordered" evidence="3">
    <location>
        <begin position="274"/>
        <end position="310"/>
    </location>
</feature>
<dbReference type="SMART" id="SM01301">
    <property type="entry name" value="PTPlike_phytase"/>
    <property type="match status" value="1"/>
</dbReference>
<dbReference type="GO" id="GO:0046856">
    <property type="term" value="P:phosphatidylinositol dephosphorylation"/>
    <property type="evidence" value="ECO:0007669"/>
    <property type="project" value="TreeGrafter"/>
</dbReference>
<keyword evidence="2" id="KW-0378">Hydrolase</keyword>
<dbReference type="AlphaFoldDB" id="A0A127ZGP6"/>
<feature type="compositionally biased region" description="Polar residues" evidence="3">
    <location>
        <begin position="208"/>
        <end position="229"/>
    </location>
</feature>
<evidence type="ECO:0000259" key="4">
    <source>
        <dbReference type="PROSITE" id="PS50056"/>
    </source>
</evidence>
<dbReference type="OrthoDB" id="5632at2759"/>
<dbReference type="InterPro" id="IPR057023">
    <property type="entry name" value="PTP-SAK"/>
</dbReference>
<feature type="compositionally biased region" description="Low complexity" evidence="3">
    <location>
        <begin position="684"/>
        <end position="697"/>
    </location>
</feature>
<accession>A0A127ZGP6</accession>
<dbReference type="GO" id="GO:0042995">
    <property type="term" value="C:cell projection"/>
    <property type="evidence" value="ECO:0007669"/>
    <property type="project" value="TreeGrafter"/>
</dbReference>
<dbReference type="InterPro" id="IPR051281">
    <property type="entry name" value="Dual-spec_lipid-protein_phosph"/>
</dbReference>
<dbReference type="GO" id="GO:0016314">
    <property type="term" value="F:phosphatidylinositol-3,4,5-trisphosphate 3-phosphatase activity"/>
    <property type="evidence" value="ECO:0007669"/>
    <property type="project" value="UniProtKB-EC"/>
</dbReference>
<evidence type="ECO:0000259" key="5">
    <source>
        <dbReference type="PROSITE" id="PS51181"/>
    </source>
</evidence>
<feature type="compositionally biased region" description="Polar residues" evidence="3">
    <location>
        <begin position="159"/>
        <end position="181"/>
    </location>
</feature>
<proteinExistence type="predicted"/>
<sequence length="808" mass="89577">MASIARRIVSGQKTRFQDPLLHLDLDLTYVTDHIIIMGFPASGVASLYRNKRSDVRRFLDKRHDDLYRVYNFCPVTENSYDADEFYARVSRFPFPDHHVPPLSLIPLFVADITEYLESDPDATAVIHCKAGKGRSGTMTCCYLVSLPYLPTAPTSIKNYSGMQRPSNAVTPPTLATNDGQNQPQTSMQMPPPSSTPIAPVPPPRSSSTLQLPRSAAWTQPSTISPSESGTLRRRPSLAPEQSIIRNDDHNPQFEIDQISQRLQMIFDLHTERRMKPTSGKKGGGTVGRQRARSQAAGLRPSAHSTGAMNSAAASTVSLRALGAGPAGRSCDALHTSHSADLSGGLHSRFATHSRASTSTSRWDEGYADFTSSTIDQYPHRSVADESTDSIAVNQNTEDHSSTKSPKMGVSIPSQCRWVGYWARILSGRDARLSMTSPLRQPRRLIRITRISVDRHHTQTFLERLVPHSDSLSVQLVRYQDALVDRLESWERHARRRARAFGQHDPSGLAGDLDAEQQQQKQYLKTLRRKASDLHCWDGGKFGEQHEGRIGNWGICVKAEAERARAFDWRDDEAQLEYFALWGESKERKLEGGKVWKYTFEPKEEQREGGEKERQASTSSADSGYYSSATNNAQGIPSDVSHLSAPSTSTPVNSSAQEANRAGTLRKMTRKASGLFHRPNPTPPLTTTQDTTPPSSTSYLPRRTTSDTSSPLSVGQILDADREVCVKILVGRTGTKHAKLPDIASAGWCWFIPSFEDPDAGGVGMARKGARTQIRFEAHEIDFRKQPLGLMAIEVEWEWVSVGVDEEES</sequence>
<feature type="region of interest" description="Disordered" evidence="3">
    <location>
        <begin position="600"/>
        <end position="712"/>
    </location>
</feature>
<name>A0A127ZGP6_9BASI</name>
<dbReference type="GO" id="GO:0005886">
    <property type="term" value="C:plasma membrane"/>
    <property type="evidence" value="ECO:0007669"/>
    <property type="project" value="TreeGrafter"/>
</dbReference>
<protein>
    <recommendedName>
        <fullName evidence="1">phosphatidylinositol-3,4,5-trisphosphate 3-phosphatase</fullName>
        <ecNumber evidence="1">3.1.3.67</ecNumber>
    </recommendedName>
</protein>
<feature type="compositionally biased region" description="Basic and acidic residues" evidence="3">
    <location>
        <begin position="600"/>
        <end position="614"/>
    </location>
</feature>
<dbReference type="GO" id="GO:0048870">
    <property type="term" value="P:cell motility"/>
    <property type="evidence" value="ECO:0007669"/>
    <property type="project" value="TreeGrafter"/>
</dbReference>
<dbReference type="InterPro" id="IPR029023">
    <property type="entry name" value="Tensin_phosphatase"/>
</dbReference>
<dbReference type="GO" id="GO:0004725">
    <property type="term" value="F:protein tyrosine phosphatase activity"/>
    <property type="evidence" value="ECO:0007669"/>
    <property type="project" value="TreeGrafter"/>
</dbReference>
<dbReference type="GO" id="GO:0043491">
    <property type="term" value="P:phosphatidylinositol 3-kinase/protein kinase B signal transduction"/>
    <property type="evidence" value="ECO:0007669"/>
    <property type="project" value="TreeGrafter"/>
</dbReference>
<dbReference type="InterPro" id="IPR029021">
    <property type="entry name" value="Prot-tyrosine_phosphatase-like"/>
</dbReference>
<dbReference type="PROSITE" id="PS00383">
    <property type="entry name" value="TYR_PHOSPHATASE_1"/>
    <property type="match status" value="1"/>
</dbReference>
<dbReference type="GO" id="GO:0005829">
    <property type="term" value="C:cytosol"/>
    <property type="evidence" value="ECO:0007669"/>
    <property type="project" value="TreeGrafter"/>
</dbReference>
<dbReference type="InterPro" id="IPR000387">
    <property type="entry name" value="Tyr_Pase_dom"/>
</dbReference>
<evidence type="ECO:0000256" key="1">
    <source>
        <dbReference type="ARBA" id="ARBA00013015"/>
    </source>
</evidence>
<gene>
    <name evidence="6" type="ORF">SPSC_05122</name>
</gene>
<dbReference type="Pfam" id="PF22784">
    <property type="entry name" value="PTP-SAK"/>
    <property type="match status" value="1"/>
</dbReference>
<dbReference type="PANTHER" id="PTHR12305:SF81">
    <property type="entry name" value="PHOSPHATIDYLINOSITOL 3,4,5-TRISPHOSPHATE 3-PHOSPHATASE AND DUAL-SPECIFICITY PROTEIN PHOSPHATASE PTEN"/>
    <property type="match status" value="1"/>
</dbReference>
<dbReference type="InterPro" id="IPR016130">
    <property type="entry name" value="Tyr_Pase_AS"/>
</dbReference>
<feature type="region of interest" description="Disordered" evidence="3">
    <location>
        <begin position="159"/>
        <end position="236"/>
    </location>
</feature>
<dbReference type="GO" id="GO:0005634">
    <property type="term" value="C:nucleus"/>
    <property type="evidence" value="ECO:0007669"/>
    <property type="project" value="TreeGrafter"/>
</dbReference>
<dbReference type="EC" id="3.1.3.67" evidence="1"/>
<dbReference type="PROSITE" id="PS50056">
    <property type="entry name" value="TYR_PHOSPHATASE_2"/>
    <property type="match status" value="1"/>
</dbReference>
<organism evidence="6">
    <name type="scientific">Sporisorium scitamineum</name>
    <dbReference type="NCBI Taxonomy" id="49012"/>
    <lineage>
        <taxon>Eukaryota</taxon>
        <taxon>Fungi</taxon>
        <taxon>Dikarya</taxon>
        <taxon>Basidiomycota</taxon>
        <taxon>Ustilaginomycotina</taxon>
        <taxon>Ustilaginomycetes</taxon>
        <taxon>Ustilaginales</taxon>
        <taxon>Ustilaginaceae</taxon>
        <taxon>Sporisorium</taxon>
    </lineage>
</organism>
<dbReference type="GO" id="GO:0051896">
    <property type="term" value="P:regulation of phosphatidylinositol 3-kinase/protein kinase B signal transduction"/>
    <property type="evidence" value="ECO:0007669"/>
    <property type="project" value="TreeGrafter"/>
</dbReference>
<feature type="domain" description="Phosphatase tensin-type" evidence="5">
    <location>
        <begin position="16"/>
        <end position="428"/>
    </location>
</feature>
<feature type="compositionally biased region" description="Low complexity" evidence="3">
    <location>
        <begin position="615"/>
        <end position="629"/>
    </location>
</feature>
<evidence type="ECO:0000256" key="3">
    <source>
        <dbReference type="SAM" id="MobiDB-lite"/>
    </source>
</evidence>
<dbReference type="PROSITE" id="PS51181">
    <property type="entry name" value="PPASE_TENSIN"/>
    <property type="match status" value="1"/>
</dbReference>